<dbReference type="VEuPathDB" id="FungiDB:DIURU_001758"/>
<evidence type="ECO:0000313" key="6">
    <source>
        <dbReference type="Proteomes" id="UP000449547"/>
    </source>
</evidence>
<dbReference type="GO" id="GO:0032259">
    <property type="term" value="P:methylation"/>
    <property type="evidence" value="ECO:0007669"/>
    <property type="project" value="UniProtKB-KW"/>
</dbReference>
<dbReference type="EMBL" id="SWFT01000051">
    <property type="protein sequence ID" value="KAA8904922.1"/>
    <property type="molecule type" value="Genomic_DNA"/>
</dbReference>
<dbReference type="Gene3D" id="3.40.50.150">
    <property type="entry name" value="Vaccinia Virus protein VP39"/>
    <property type="match status" value="1"/>
</dbReference>
<comment type="similarity">
    <text evidence="1">Belongs to the methyltransferase superfamily.</text>
</comment>
<proteinExistence type="inferred from homology"/>
<dbReference type="PANTHER" id="PTHR44942">
    <property type="entry name" value="METHYLTRANSF_11 DOMAIN-CONTAINING PROTEIN"/>
    <property type="match status" value="1"/>
</dbReference>
<dbReference type="OrthoDB" id="10027013at2759"/>
<dbReference type="AlphaFoldDB" id="A0A642UV04"/>
<dbReference type="Proteomes" id="UP000449547">
    <property type="component" value="Unassembled WGS sequence"/>
</dbReference>
<dbReference type="InterPro" id="IPR051052">
    <property type="entry name" value="Diverse_substrate_MTase"/>
</dbReference>
<keyword evidence="3" id="KW-0808">Transferase</keyword>
<evidence type="ECO:0000256" key="1">
    <source>
        <dbReference type="ARBA" id="ARBA00008361"/>
    </source>
</evidence>
<evidence type="ECO:0000259" key="4">
    <source>
        <dbReference type="Pfam" id="PF08241"/>
    </source>
</evidence>
<dbReference type="InterPro" id="IPR029063">
    <property type="entry name" value="SAM-dependent_MTases_sf"/>
</dbReference>
<reference evidence="5 6" key="1">
    <citation type="submission" date="2019-07" db="EMBL/GenBank/DDBJ databases">
        <title>Genome assembly of two rare yeast pathogens: Diutina rugosa and Trichomonascus ciferrii.</title>
        <authorList>
            <person name="Mixao V."/>
            <person name="Saus E."/>
            <person name="Hansen A."/>
            <person name="Lass-Flor C."/>
            <person name="Gabaldon T."/>
        </authorList>
    </citation>
    <scope>NUCLEOTIDE SEQUENCE [LARGE SCALE GENOMIC DNA]</scope>
    <source>
        <strain evidence="5 6">CBS 613</strain>
    </source>
</reference>
<organism evidence="5 6">
    <name type="scientific">Diutina rugosa</name>
    <name type="common">Yeast</name>
    <name type="synonym">Candida rugosa</name>
    <dbReference type="NCBI Taxonomy" id="5481"/>
    <lineage>
        <taxon>Eukaryota</taxon>
        <taxon>Fungi</taxon>
        <taxon>Dikarya</taxon>
        <taxon>Ascomycota</taxon>
        <taxon>Saccharomycotina</taxon>
        <taxon>Pichiomycetes</taxon>
        <taxon>Debaryomycetaceae</taxon>
        <taxon>Diutina</taxon>
    </lineage>
</organism>
<evidence type="ECO:0000256" key="2">
    <source>
        <dbReference type="ARBA" id="ARBA00022603"/>
    </source>
</evidence>
<comment type="caution">
    <text evidence="5">The sequence shown here is derived from an EMBL/GenBank/DDBJ whole genome shotgun (WGS) entry which is preliminary data.</text>
</comment>
<feature type="domain" description="Methyltransferase type 11" evidence="4">
    <location>
        <begin position="57"/>
        <end position="151"/>
    </location>
</feature>
<dbReference type="OMA" id="ILIWNME"/>
<dbReference type="GeneID" id="54780411"/>
<dbReference type="SUPFAM" id="SSF53335">
    <property type="entry name" value="S-adenosyl-L-methionine-dependent methyltransferases"/>
    <property type="match status" value="1"/>
</dbReference>
<keyword evidence="2" id="KW-0489">Methyltransferase</keyword>
<gene>
    <name evidence="5" type="ORF">DIURU_001758</name>
</gene>
<dbReference type="Pfam" id="PF08241">
    <property type="entry name" value="Methyltransf_11"/>
    <property type="match status" value="1"/>
</dbReference>
<dbReference type="InterPro" id="IPR013216">
    <property type="entry name" value="Methyltransf_11"/>
</dbReference>
<evidence type="ECO:0000313" key="5">
    <source>
        <dbReference type="EMBL" id="KAA8904922.1"/>
    </source>
</evidence>
<sequence>MSAHSTAVNAYNVNHGAYDAYRPAYDAKIVDPFLVELGLASENPEGHIVPNLNKSILEVAVGTGKFTRNLIGHGWGHGTLKVMDPSKGMLASCRENFPELGADDILLGDSYHLPVPDNSVDAVIIAQAFHWFADDASLKEIQRVLKPEGKLGCIWNFEYANPSAEVDSTNVRYIDGGAHDFSHVTSQGTTAKQVFANYFDPATWSKRCCEYIYSLEGGVPQYRKGEWRAIFKDNQYFQITPPELFLLGTNVHSDDDVIEYWMTRSFITKLPPDDQEQVRRHLKQILDETTAGLDRSHLVKPVGAHAVVCAQRT</sequence>
<dbReference type="RefSeq" id="XP_034013437.1">
    <property type="nucleotide sequence ID" value="XM_034154336.1"/>
</dbReference>
<dbReference type="CDD" id="cd02440">
    <property type="entry name" value="AdoMet_MTases"/>
    <property type="match status" value="1"/>
</dbReference>
<evidence type="ECO:0000256" key="3">
    <source>
        <dbReference type="ARBA" id="ARBA00022679"/>
    </source>
</evidence>
<accession>A0A642UV04</accession>
<keyword evidence="6" id="KW-1185">Reference proteome</keyword>
<dbReference type="PANTHER" id="PTHR44942:SF4">
    <property type="entry name" value="METHYLTRANSFERASE TYPE 11 DOMAIN-CONTAINING PROTEIN"/>
    <property type="match status" value="1"/>
</dbReference>
<name>A0A642UV04_DIURU</name>
<protein>
    <recommendedName>
        <fullName evidence="4">Methyltransferase type 11 domain-containing protein</fullName>
    </recommendedName>
</protein>
<dbReference type="GO" id="GO:0008757">
    <property type="term" value="F:S-adenosylmethionine-dependent methyltransferase activity"/>
    <property type="evidence" value="ECO:0007669"/>
    <property type="project" value="InterPro"/>
</dbReference>